<dbReference type="EMBL" id="CAJHUB010000755">
    <property type="protein sequence ID" value="CAD7683291.1"/>
    <property type="molecule type" value="Genomic_DNA"/>
</dbReference>
<dbReference type="Pfam" id="PF00171">
    <property type="entry name" value="Aldedh"/>
    <property type="match status" value="2"/>
</dbReference>
<evidence type="ECO:0000256" key="4">
    <source>
        <dbReference type="ARBA" id="ARBA00024226"/>
    </source>
</evidence>
<feature type="domain" description="Aldehyde dehydrogenase" evidence="7">
    <location>
        <begin position="32"/>
        <end position="74"/>
    </location>
</feature>
<keyword evidence="2 6" id="KW-0560">Oxidoreductase</keyword>
<dbReference type="Gene3D" id="3.40.309.10">
    <property type="entry name" value="Aldehyde Dehydrogenase, Chain A, domain 2"/>
    <property type="match status" value="1"/>
</dbReference>
<dbReference type="Proteomes" id="UP000645828">
    <property type="component" value="Unassembled WGS sequence"/>
</dbReference>
<dbReference type="GO" id="GO:0004029">
    <property type="term" value="F:aldehyde dehydrogenase (NAD+) activity"/>
    <property type="evidence" value="ECO:0007669"/>
    <property type="project" value="UniProtKB-EC"/>
</dbReference>
<dbReference type="AlphaFoldDB" id="A0A811Z3J1"/>
<keyword evidence="9" id="KW-1185">Reference proteome</keyword>
<gene>
    <name evidence="8" type="ORF">NYPRO_LOCUS16083</name>
</gene>
<reference evidence="8" key="1">
    <citation type="submission" date="2020-12" db="EMBL/GenBank/DDBJ databases">
        <authorList>
            <consortium name="Molecular Ecology Group"/>
        </authorList>
    </citation>
    <scope>NUCLEOTIDE SEQUENCE</scope>
    <source>
        <strain evidence="8">TBG_1078</strain>
    </source>
</reference>
<dbReference type="FunFam" id="3.40.309.10:FF:000001">
    <property type="entry name" value="Mitochondrial aldehyde dehydrogenase 2"/>
    <property type="match status" value="1"/>
</dbReference>
<evidence type="ECO:0000313" key="8">
    <source>
        <dbReference type="EMBL" id="CAD7683291.1"/>
    </source>
</evidence>
<comment type="caution">
    <text evidence="8">The sequence shown here is derived from an EMBL/GenBank/DDBJ whole genome shotgun (WGS) entry which is preliminary data.</text>
</comment>
<dbReference type="PANTHER" id="PTHR11699">
    <property type="entry name" value="ALDEHYDE DEHYDROGENASE-RELATED"/>
    <property type="match status" value="1"/>
</dbReference>
<dbReference type="EC" id="1.2.1.3" evidence="4"/>
<dbReference type="InterPro" id="IPR015590">
    <property type="entry name" value="Aldehyde_DH_dom"/>
</dbReference>
<keyword evidence="3" id="KW-0520">NAD</keyword>
<dbReference type="SUPFAM" id="SSF53720">
    <property type="entry name" value="ALDH-like"/>
    <property type="match status" value="1"/>
</dbReference>
<protein>
    <recommendedName>
        <fullName evidence="4">aldehyde dehydrogenase (NAD(+))</fullName>
        <ecNumber evidence="4">1.2.1.3</ecNumber>
    </recommendedName>
</protein>
<dbReference type="PROSITE" id="PS00070">
    <property type="entry name" value="ALDEHYDE_DEHYDR_CYS"/>
    <property type="match status" value="1"/>
</dbReference>
<evidence type="ECO:0000256" key="3">
    <source>
        <dbReference type="ARBA" id="ARBA00023027"/>
    </source>
</evidence>
<dbReference type="PROSITE" id="PS00687">
    <property type="entry name" value="ALDEHYDE_DEHYDR_GLU"/>
    <property type="match status" value="1"/>
</dbReference>
<evidence type="ECO:0000256" key="5">
    <source>
        <dbReference type="PROSITE-ProRule" id="PRU10007"/>
    </source>
</evidence>
<dbReference type="Gene3D" id="3.40.605.10">
    <property type="entry name" value="Aldehyde Dehydrogenase, Chain A, domain 1"/>
    <property type="match status" value="2"/>
</dbReference>
<feature type="active site" evidence="5">
    <location>
        <position position="223"/>
    </location>
</feature>
<dbReference type="InterPro" id="IPR016163">
    <property type="entry name" value="Ald_DH_C"/>
</dbReference>
<sequence>MALALGSAGLPRLGPHQQPEVFYNQIFIDNEWHDAVSKKTFPTINPSTREVLCQVAEGYKEDVDKAVEAARAAFLRGHPTGPTWQLQRPWVTASPVTSYLVDLDTVLRLPWKTIPIDGHFSSYTRHKPVRVLETGPNPGDRNVIVMKVAEQTPLTTLYVANLIKEAGFPPGVVNSIPAFGPTAWAAIASHGDVDKVAFTGSIEVGHLVQVAAGNSNLKRVTLELGGKSPQYHHQAHFALFFNQGQCCCASSRTFVQEDVYAELVEPSVARAKSHVVDETQFKKILGYIKSGKEEGAKLLCGGGAAADRGYFIQPTVFGDVQDSMTITKEEIFGPVMQILKANNSKYGLAAAVFTKDLDKANYLSQALQAGTVWINCYDVFGAQSPFGGYKMSGMKTVMIKVPQKNS</sequence>
<name>A0A811Z3J1_NYCPR</name>
<evidence type="ECO:0000256" key="2">
    <source>
        <dbReference type="ARBA" id="ARBA00023002"/>
    </source>
</evidence>
<dbReference type="InterPro" id="IPR029510">
    <property type="entry name" value="Ald_DH_CS_GLU"/>
</dbReference>
<comment type="similarity">
    <text evidence="1 6">Belongs to the aldehyde dehydrogenase family.</text>
</comment>
<feature type="domain" description="Aldehyde dehydrogenase" evidence="7">
    <location>
        <begin position="142"/>
        <end position="395"/>
    </location>
</feature>
<organism evidence="8 9">
    <name type="scientific">Nyctereutes procyonoides</name>
    <name type="common">Raccoon dog</name>
    <name type="synonym">Canis procyonoides</name>
    <dbReference type="NCBI Taxonomy" id="34880"/>
    <lineage>
        <taxon>Eukaryota</taxon>
        <taxon>Metazoa</taxon>
        <taxon>Chordata</taxon>
        <taxon>Craniata</taxon>
        <taxon>Vertebrata</taxon>
        <taxon>Euteleostomi</taxon>
        <taxon>Mammalia</taxon>
        <taxon>Eutheria</taxon>
        <taxon>Laurasiatheria</taxon>
        <taxon>Carnivora</taxon>
        <taxon>Caniformia</taxon>
        <taxon>Canidae</taxon>
        <taxon>Nyctereutes</taxon>
    </lineage>
</organism>
<accession>A0A811Z3J1</accession>
<proteinExistence type="inferred from homology"/>
<evidence type="ECO:0000259" key="7">
    <source>
        <dbReference type="Pfam" id="PF00171"/>
    </source>
</evidence>
<dbReference type="InterPro" id="IPR016162">
    <property type="entry name" value="Ald_DH_N"/>
</dbReference>
<dbReference type="FunFam" id="3.40.605.10:FF:000029">
    <property type="entry name" value="Aldehyde dehydrogenase, mitochondrial"/>
    <property type="match status" value="1"/>
</dbReference>
<evidence type="ECO:0000313" key="9">
    <source>
        <dbReference type="Proteomes" id="UP000645828"/>
    </source>
</evidence>
<dbReference type="InterPro" id="IPR016160">
    <property type="entry name" value="Ald_DH_CS_CYS"/>
</dbReference>
<dbReference type="InterPro" id="IPR016161">
    <property type="entry name" value="Ald_DH/histidinol_DH"/>
</dbReference>
<evidence type="ECO:0000256" key="6">
    <source>
        <dbReference type="RuleBase" id="RU003345"/>
    </source>
</evidence>
<evidence type="ECO:0000256" key="1">
    <source>
        <dbReference type="ARBA" id="ARBA00009986"/>
    </source>
</evidence>